<dbReference type="EMBL" id="JABBVZ010000017">
    <property type="protein sequence ID" value="NMP22108.1"/>
    <property type="molecule type" value="Genomic_DNA"/>
</dbReference>
<dbReference type="Proteomes" id="UP000533476">
    <property type="component" value="Unassembled WGS sequence"/>
</dbReference>
<dbReference type="Pfam" id="PF02566">
    <property type="entry name" value="OsmC"/>
    <property type="match status" value="1"/>
</dbReference>
<dbReference type="PANTHER" id="PTHR34352:SF1">
    <property type="entry name" value="PROTEIN YHFA"/>
    <property type="match status" value="1"/>
</dbReference>
<reference evidence="1 2" key="1">
    <citation type="submission" date="2020-04" db="EMBL/GenBank/DDBJ databases">
        <authorList>
            <person name="Zhang R."/>
            <person name="Schippers A."/>
        </authorList>
    </citation>
    <scope>NUCLEOTIDE SEQUENCE [LARGE SCALE GENOMIC DNA]</scope>
    <source>
        <strain evidence="1 2">DSM 109850</strain>
    </source>
</reference>
<dbReference type="Gene3D" id="3.30.300.20">
    <property type="match status" value="1"/>
</dbReference>
<dbReference type="InterPro" id="IPR003718">
    <property type="entry name" value="OsmC/Ohr_fam"/>
</dbReference>
<dbReference type="InterPro" id="IPR015946">
    <property type="entry name" value="KH_dom-like_a/b"/>
</dbReference>
<gene>
    <name evidence="1" type="ORF">HIJ39_07060</name>
</gene>
<dbReference type="SUPFAM" id="SSF82784">
    <property type="entry name" value="OsmC-like"/>
    <property type="match status" value="1"/>
</dbReference>
<proteinExistence type="predicted"/>
<evidence type="ECO:0000313" key="2">
    <source>
        <dbReference type="Proteomes" id="UP000533476"/>
    </source>
</evidence>
<protein>
    <submittedName>
        <fullName evidence="1">OsmC family protein</fullName>
    </submittedName>
</protein>
<dbReference type="PANTHER" id="PTHR34352">
    <property type="entry name" value="PROTEIN YHFA"/>
    <property type="match status" value="1"/>
</dbReference>
<dbReference type="AlphaFoldDB" id="A0A7Y0L2X8"/>
<keyword evidence="2" id="KW-1185">Reference proteome</keyword>
<organism evidence="1 2">
    <name type="scientific">Sulfobacillus harzensis</name>
    <dbReference type="NCBI Taxonomy" id="2729629"/>
    <lineage>
        <taxon>Bacteria</taxon>
        <taxon>Bacillati</taxon>
        <taxon>Bacillota</taxon>
        <taxon>Clostridia</taxon>
        <taxon>Eubacteriales</taxon>
        <taxon>Clostridiales Family XVII. Incertae Sedis</taxon>
        <taxon>Sulfobacillus</taxon>
    </lineage>
</organism>
<dbReference type="InterPro" id="IPR036102">
    <property type="entry name" value="OsmC/Ohrsf"/>
</dbReference>
<sequence length="119" mass="13260">MDSAAEVGGQGQGIRPMEMVLLGLGGCTGIDVVSILQKMRVPFDRFEIAVDGERADEHPKIYRHIRVRYQFWGEGLDSDKVWRAVSLSQDKYCSVSAMLKQAATMEASVEINGQRVEKN</sequence>
<evidence type="ECO:0000313" key="1">
    <source>
        <dbReference type="EMBL" id="NMP22108.1"/>
    </source>
</evidence>
<comment type="caution">
    <text evidence="1">The sequence shown here is derived from an EMBL/GenBank/DDBJ whole genome shotgun (WGS) entry which is preliminary data.</text>
</comment>
<accession>A0A7Y0L2X8</accession>
<name>A0A7Y0L2X8_9FIRM</name>